<gene>
    <name evidence="1" type="ORF">J1N35_040940</name>
</gene>
<dbReference type="AlphaFoldDB" id="A0A9D3UEJ4"/>
<dbReference type="Proteomes" id="UP000828251">
    <property type="component" value="Unassembled WGS sequence"/>
</dbReference>
<dbReference type="EMBL" id="JAIQCV010000012">
    <property type="protein sequence ID" value="KAH1039197.1"/>
    <property type="molecule type" value="Genomic_DNA"/>
</dbReference>
<dbReference type="OrthoDB" id="1895122at2759"/>
<keyword evidence="2" id="KW-1185">Reference proteome</keyword>
<sequence length="64" mass="7248">MSVDYKGAVSKLTLLLGSVGGRWKAAVVAQDGNKNVLLIAFSFVDKKNMELWEFFLMNLWRARL</sequence>
<reference evidence="1 2" key="1">
    <citation type="journal article" date="2021" name="Plant Biotechnol. J.">
        <title>Multi-omics assisted identification of the key and species-specific regulatory components of drought-tolerant mechanisms in Gossypium stocksii.</title>
        <authorList>
            <person name="Yu D."/>
            <person name="Ke L."/>
            <person name="Zhang D."/>
            <person name="Wu Y."/>
            <person name="Sun Y."/>
            <person name="Mei J."/>
            <person name="Sun J."/>
            <person name="Sun Y."/>
        </authorList>
    </citation>
    <scope>NUCLEOTIDE SEQUENCE [LARGE SCALE GENOMIC DNA]</scope>
    <source>
        <strain evidence="2">cv. E1</strain>
        <tissue evidence="1">Leaf</tissue>
    </source>
</reference>
<comment type="caution">
    <text evidence="1">The sequence shown here is derived from an EMBL/GenBank/DDBJ whole genome shotgun (WGS) entry which is preliminary data.</text>
</comment>
<name>A0A9D3UEJ4_9ROSI</name>
<evidence type="ECO:0000313" key="1">
    <source>
        <dbReference type="EMBL" id="KAH1039197.1"/>
    </source>
</evidence>
<accession>A0A9D3UEJ4</accession>
<proteinExistence type="predicted"/>
<organism evidence="1 2">
    <name type="scientific">Gossypium stocksii</name>
    <dbReference type="NCBI Taxonomy" id="47602"/>
    <lineage>
        <taxon>Eukaryota</taxon>
        <taxon>Viridiplantae</taxon>
        <taxon>Streptophyta</taxon>
        <taxon>Embryophyta</taxon>
        <taxon>Tracheophyta</taxon>
        <taxon>Spermatophyta</taxon>
        <taxon>Magnoliopsida</taxon>
        <taxon>eudicotyledons</taxon>
        <taxon>Gunneridae</taxon>
        <taxon>Pentapetalae</taxon>
        <taxon>rosids</taxon>
        <taxon>malvids</taxon>
        <taxon>Malvales</taxon>
        <taxon>Malvaceae</taxon>
        <taxon>Malvoideae</taxon>
        <taxon>Gossypium</taxon>
    </lineage>
</organism>
<evidence type="ECO:0000313" key="2">
    <source>
        <dbReference type="Proteomes" id="UP000828251"/>
    </source>
</evidence>
<protein>
    <submittedName>
        <fullName evidence="1">Uncharacterized protein</fullName>
    </submittedName>
</protein>